<feature type="region of interest" description="Disordered" evidence="9">
    <location>
        <begin position="512"/>
        <end position="544"/>
    </location>
</feature>
<accession>A0A061H8N3</accession>
<dbReference type="PANTHER" id="PTHR45798:SF97">
    <property type="entry name" value="ALCOHOL-SENSITIVE RING FINGER PROTEIN 1"/>
    <property type="match status" value="1"/>
</dbReference>
<organism evidence="12 13">
    <name type="scientific">Pseudozyma flocculosa PF-1</name>
    <dbReference type="NCBI Taxonomy" id="1277687"/>
    <lineage>
        <taxon>Eukaryota</taxon>
        <taxon>Fungi</taxon>
        <taxon>Dikarya</taxon>
        <taxon>Basidiomycota</taxon>
        <taxon>Ustilaginomycotina</taxon>
        <taxon>Ustilaginomycetes</taxon>
        <taxon>Ustilaginales</taxon>
        <taxon>Ustilaginaceae</taxon>
        <taxon>Pseudozyma</taxon>
    </lineage>
</organism>
<dbReference type="SUPFAM" id="SSF52025">
    <property type="entry name" value="PA domain"/>
    <property type="match status" value="1"/>
</dbReference>
<dbReference type="Gene3D" id="3.50.30.30">
    <property type="match status" value="1"/>
</dbReference>
<dbReference type="GO" id="GO:0008270">
    <property type="term" value="F:zinc ion binding"/>
    <property type="evidence" value="ECO:0007669"/>
    <property type="project" value="UniProtKB-KW"/>
</dbReference>
<dbReference type="GO" id="GO:0016020">
    <property type="term" value="C:membrane"/>
    <property type="evidence" value="ECO:0007669"/>
    <property type="project" value="UniProtKB-SubCell"/>
</dbReference>
<dbReference type="InterPro" id="IPR052788">
    <property type="entry name" value="RING-type_E3_ligase_ATL"/>
</dbReference>
<feature type="compositionally biased region" description="Low complexity" evidence="9">
    <location>
        <begin position="620"/>
        <end position="650"/>
    </location>
</feature>
<dbReference type="AlphaFoldDB" id="A0A061H8N3"/>
<dbReference type="Proteomes" id="UP000053664">
    <property type="component" value="Unassembled WGS sequence"/>
</dbReference>
<feature type="transmembrane region" description="Helical" evidence="10">
    <location>
        <begin position="395"/>
        <end position="418"/>
    </location>
</feature>
<reference evidence="12 13" key="1">
    <citation type="journal article" date="2013" name="Plant Cell">
        <title>The transition from a phytopathogenic smut ancestor to an anamorphic biocontrol agent deciphered by comparative whole-genome analysis.</title>
        <authorList>
            <person name="Lefebvre F."/>
            <person name="Joly D.L."/>
            <person name="Labbe C."/>
            <person name="Teichmann B."/>
            <person name="Linning R."/>
            <person name="Belzile F."/>
            <person name="Bakkeren G."/>
            <person name="Belanger R.R."/>
        </authorList>
    </citation>
    <scope>NUCLEOTIDE SEQUENCE [LARGE SCALE GENOMIC DNA]</scope>
    <source>
        <strain evidence="12 13">PF-1</strain>
    </source>
</reference>
<evidence type="ECO:0000256" key="9">
    <source>
        <dbReference type="SAM" id="MobiDB-lite"/>
    </source>
</evidence>
<dbReference type="SMART" id="SM00184">
    <property type="entry name" value="RING"/>
    <property type="match status" value="1"/>
</dbReference>
<evidence type="ECO:0000256" key="3">
    <source>
        <dbReference type="ARBA" id="ARBA00022723"/>
    </source>
</evidence>
<comment type="subcellular location">
    <subcellularLocation>
        <location evidence="1">Membrane</location>
    </subcellularLocation>
</comment>
<evidence type="ECO:0000256" key="10">
    <source>
        <dbReference type="SAM" id="Phobius"/>
    </source>
</evidence>
<feature type="region of interest" description="Disordered" evidence="9">
    <location>
        <begin position="292"/>
        <end position="314"/>
    </location>
</feature>
<keyword evidence="2 10" id="KW-0812">Transmembrane</keyword>
<dbReference type="InterPro" id="IPR001841">
    <property type="entry name" value="Znf_RING"/>
</dbReference>
<dbReference type="KEGG" id="pfp:PFL1_04202"/>
<dbReference type="RefSeq" id="XP_007879916.1">
    <property type="nucleotide sequence ID" value="XM_007881725.1"/>
</dbReference>
<keyword evidence="3" id="KW-0479">Metal-binding</keyword>
<dbReference type="HOGENOM" id="CLU_028987_0_0_1"/>
<feature type="compositionally biased region" description="Pro residues" evidence="9">
    <location>
        <begin position="604"/>
        <end position="613"/>
    </location>
</feature>
<evidence type="ECO:0000256" key="2">
    <source>
        <dbReference type="ARBA" id="ARBA00022692"/>
    </source>
</evidence>
<dbReference type="Pfam" id="PF13639">
    <property type="entry name" value="zf-RING_2"/>
    <property type="match status" value="1"/>
</dbReference>
<keyword evidence="5" id="KW-0862">Zinc</keyword>
<gene>
    <name evidence="12" type="ORF">PFL1_04202</name>
</gene>
<dbReference type="SUPFAM" id="SSF57850">
    <property type="entry name" value="RING/U-box"/>
    <property type="match status" value="1"/>
</dbReference>
<evidence type="ECO:0000256" key="5">
    <source>
        <dbReference type="ARBA" id="ARBA00022833"/>
    </source>
</evidence>
<evidence type="ECO:0000313" key="12">
    <source>
        <dbReference type="EMBL" id="EPQ28375.1"/>
    </source>
</evidence>
<name>A0A061H8N3_9BASI</name>
<proteinExistence type="predicted"/>
<evidence type="ECO:0000256" key="7">
    <source>
        <dbReference type="ARBA" id="ARBA00023136"/>
    </source>
</evidence>
<feature type="domain" description="RING-type" evidence="11">
    <location>
        <begin position="556"/>
        <end position="598"/>
    </location>
</feature>
<dbReference type="InterPro" id="IPR003137">
    <property type="entry name" value="PA_domain"/>
</dbReference>
<feature type="compositionally biased region" description="Low complexity" evidence="9">
    <location>
        <begin position="54"/>
        <end position="70"/>
    </location>
</feature>
<feature type="region of interest" description="Disordered" evidence="9">
    <location>
        <begin position="453"/>
        <end position="500"/>
    </location>
</feature>
<keyword evidence="7 10" id="KW-0472">Membrane</keyword>
<evidence type="ECO:0000256" key="4">
    <source>
        <dbReference type="ARBA" id="ARBA00022771"/>
    </source>
</evidence>
<dbReference type="OrthoDB" id="8062037at2759"/>
<evidence type="ECO:0000313" key="13">
    <source>
        <dbReference type="Proteomes" id="UP000053664"/>
    </source>
</evidence>
<protein>
    <recommendedName>
        <fullName evidence="11">RING-type domain-containing protein</fullName>
    </recommendedName>
</protein>
<keyword evidence="4 8" id="KW-0863">Zinc-finger</keyword>
<dbReference type="PROSITE" id="PS50089">
    <property type="entry name" value="ZF_RING_2"/>
    <property type="match status" value="1"/>
</dbReference>
<dbReference type="eggNOG" id="KOG4628">
    <property type="taxonomic scope" value="Eukaryota"/>
</dbReference>
<dbReference type="InterPro" id="IPR046450">
    <property type="entry name" value="PA_dom_sf"/>
</dbReference>
<dbReference type="GeneID" id="19318308"/>
<evidence type="ECO:0000256" key="6">
    <source>
        <dbReference type="ARBA" id="ARBA00022989"/>
    </source>
</evidence>
<feature type="compositionally biased region" description="Basic and acidic residues" evidence="9">
    <location>
        <begin position="658"/>
        <end position="669"/>
    </location>
</feature>
<evidence type="ECO:0000259" key="11">
    <source>
        <dbReference type="PROSITE" id="PS50089"/>
    </source>
</evidence>
<keyword evidence="6 10" id="KW-1133">Transmembrane helix</keyword>
<feature type="compositionally biased region" description="Low complexity" evidence="9">
    <location>
        <begin position="469"/>
        <end position="488"/>
    </location>
</feature>
<dbReference type="Pfam" id="PF02225">
    <property type="entry name" value="PA"/>
    <property type="match status" value="1"/>
</dbReference>
<dbReference type="EMBL" id="KE361635">
    <property type="protein sequence ID" value="EPQ28375.1"/>
    <property type="molecule type" value="Genomic_DNA"/>
</dbReference>
<evidence type="ECO:0000256" key="8">
    <source>
        <dbReference type="PROSITE-ProRule" id="PRU00175"/>
    </source>
</evidence>
<evidence type="ECO:0000256" key="1">
    <source>
        <dbReference type="ARBA" id="ARBA00004370"/>
    </source>
</evidence>
<dbReference type="PANTHER" id="PTHR45798">
    <property type="entry name" value="RING-H2 FINGER PROTEIN ATL61-RELATED-RELATED"/>
    <property type="match status" value="1"/>
</dbReference>
<dbReference type="InterPro" id="IPR013083">
    <property type="entry name" value="Znf_RING/FYVE/PHD"/>
</dbReference>
<dbReference type="Gene3D" id="3.30.40.10">
    <property type="entry name" value="Zinc/RING finger domain, C3HC4 (zinc finger)"/>
    <property type="match status" value="1"/>
</dbReference>
<feature type="region of interest" description="Disordered" evidence="9">
    <location>
        <begin position="602"/>
        <end position="669"/>
    </location>
</feature>
<feature type="region of interest" description="Disordered" evidence="9">
    <location>
        <begin position="50"/>
        <end position="82"/>
    </location>
</feature>
<sequence length="669" mass="71681">MTSSKPSPKRHAARKRRLIATLLIAAFLAASGTFSPTVAAASLHQRGQAPFADSSLDPQPSSYSPSSSASAPPPATPSSLSATHALSQAHKPWLIAAKDAALAKVSSFVYTALPDPRYFSYDIDQFAQSTDESATDSGLFGETAGLNWGGSTLEVIRSQALFLTRAAAFGPRITADDGLKGSLLPISTFYRSPQNGNKPSAHDIQACPYKGGPGWKRQDFLNSFDDPDDRRLYSSFATPEAAHPTEDRDPSLPIPPEDWIALVERGGGCGFAEKVRVAQTLGAIAVVVGDAPSPDWPGDHSGNPDEDGDPGLSGKRLITMYAPGDTSDIRIPSTFVTRPSFLDLSRLIDELEKDEEKWQNAHRDPSGEVDKDPKAPKRLHGLEIVISKDDMMFEWPLIDLGILLLLLPSFMTVATVIVHRIRLIRQRRKERAPELVVLGLPCLIWRSGGQPWEKIEGPDVDPGPGNGGSSADADGAAAASSDTDGQDSPAPVTSITPGDLESGAAAENIPLLQEDENGAGPSRRPTPTVKVPAPPSANRSHSFLPPGRTYFSTDECAICLCDFVDGDRVRVLPCGHIFHRQEIDDWLVRVKKLCPICKRDITVPIPPAPPGPPIHQASGSSSNLEASTTTTSSSAADGEAQQQQQQQQQQTTIQAGSAREDDVPAMERY</sequence>
<dbReference type="FunFam" id="3.30.40.10:FF:000388">
    <property type="entry name" value="Putative RING zinc finger domain superfamily protein"/>
    <property type="match status" value="1"/>
</dbReference>